<evidence type="ECO:0000256" key="13">
    <source>
        <dbReference type="ARBA" id="ARBA00048321"/>
    </source>
</evidence>
<dbReference type="GO" id="GO:0006782">
    <property type="term" value="P:protoporphyrinogen IX biosynthetic process"/>
    <property type="evidence" value="ECO:0007669"/>
    <property type="project" value="UniProtKB-UniPathway"/>
</dbReference>
<keyword evidence="11 14" id="KW-0411">Iron-sulfur</keyword>
<comment type="similarity">
    <text evidence="3 14">Belongs to the anaerobic coproporphyrinogen-III oxidase family.</text>
</comment>
<evidence type="ECO:0000256" key="14">
    <source>
        <dbReference type="PIRNR" id="PIRNR000167"/>
    </source>
</evidence>
<feature type="binding site" evidence="15">
    <location>
        <position position="208"/>
    </location>
    <ligand>
        <name>S-adenosyl-L-methionine</name>
        <dbReference type="ChEBI" id="CHEBI:59789"/>
        <label>2</label>
    </ligand>
</feature>
<dbReference type="UniPathway" id="UPA00251">
    <property type="reaction ID" value="UER00323"/>
</dbReference>
<dbReference type="NCBIfam" id="TIGR00538">
    <property type="entry name" value="hemN"/>
    <property type="match status" value="1"/>
</dbReference>
<dbReference type="Gene3D" id="1.10.10.920">
    <property type="match status" value="1"/>
</dbReference>
<feature type="binding site" evidence="15">
    <location>
        <position position="328"/>
    </location>
    <ligand>
        <name>S-adenosyl-L-methionine</name>
        <dbReference type="ChEBI" id="CHEBI:59789"/>
        <label>1</label>
    </ligand>
</feature>
<evidence type="ECO:0000256" key="11">
    <source>
        <dbReference type="ARBA" id="ARBA00023014"/>
    </source>
</evidence>
<reference evidence="18 20" key="1">
    <citation type="submission" date="2012-11" db="EMBL/GenBank/DDBJ databases">
        <title>Whole genome sequence of Acetobacter cibinongensis 4H-1.</title>
        <authorList>
            <person name="Azuma Y."/>
            <person name="Higashiura N."/>
            <person name="Hirakawa H."/>
            <person name="Matsushita K."/>
        </authorList>
    </citation>
    <scope>NUCLEOTIDE SEQUENCE [LARGE SCALE GENOMIC DNA]</scope>
    <source>
        <strain evidence="18 20">4H-1</strain>
    </source>
</reference>
<dbReference type="SFLD" id="SFLDG01082">
    <property type="entry name" value="B12-binding_domain_containing"/>
    <property type="match status" value="1"/>
</dbReference>
<keyword evidence="10 14" id="KW-0408">Iron</keyword>
<dbReference type="SMART" id="SM00729">
    <property type="entry name" value="Elp3"/>
    <property type="match status" value="1"/>
</dbReference>
<keyword evidence="8 14" id="KW-0479">Metal-binding</keyword>
<protein>
    <recommendedName>
        <fullName evidence="14">Coproporphyrinogen-III oxidase</fullName>
        <ecNumber evidence="14">1.3.98.3</ecNumber>
    </recommendedName>
</protein>
<dbReference type="GO" id="GO:0005737">
    <property type="term" value="C:cytoplasm"/>
    <property type="evidence" value="ECO:0007669"/>
    <property type="project" value="UniProtKB-SubCell"/>
</dbReference>
<keyword evidence="7 14" id="KW-0949">S-adenosyl-L-methionine</keyword>
<evidence type="ECO:0000256" key="3">
    <source>
        <dbReference type="ARBA" id="ARBA00005493"/>
    </source>
</evidence>
<keyword evidence="5 14" id="KW-0004">4Fe-4S</keyword>
<dbReference type="InterPro" id="IPR034505">
    <property type="entry name" value="Coproporphyrinogen-III_oxidase"/>
</dbReference>
<keyword evidence="21" id="KW-1185">Reference proteome</keyword>
<dbReference type="GO" id="GO:0046872">
    <property type="term" value="F:metal ion binding"/>
    <property type="evidence" value="ECO:0007669"/>
    <property type="project" value="UniProtKB-KW"/>
</dbReference>
<dbReference type="PIRSF" id="PIRSF000167">
    <property type="entry name" value="HemN"/>
    <property type="match status" value="1"/>
</dbReference>
<dbReference type="Proteomes" id="UP000321891">
    <property type="component" value="Unassembled WGS sequence"/>
</dbReference>
<dbReference type="EMBL" id="BAMV01000017">
    <property type="protein sequence ID" value="GAN60819.1"/>
    <property type="molecule type" value="Genomic_DNA"/>
</dbReference>
<comment type="catalytic activity">
    <reaction evidence="13 14">
        <text>coproporphyrinogen III + 2 S-adenosyl-L-methionine = protoporphyrinogen IX + 2 5'-deoxyadenosine + 2 L-methionine + 2 CO2</text>
        <dbReference type="Rhea" id="RHEA:15425"/>
        <dbReference type="ChEBI" id="CHEBI:16526"/>
        <dbReference type="ChEBI" id="CHEBI:17319"/>
        <dbReference type="ChEBI" id="CHEBI:57307"/>
        <dbReference type="ChEBI" id="CHEBI:57309"/>
        <dbReference type="ChEBI" id="CHEBI:57844"/>
        <dbReference type="ChEBI" id="CHEBI:59789"/>
        <dbReference type="EC" id="1.3.98.3"/>
    </reaction>
</comment>
<feature type="binding site" evidence="15">
    <location>
        <position position="171"/>
    </location>
    <ligand>
        <name>S-adenosyl-L-methionine</name>
        <dbReference type="ChEBI" id="CHEBI:59789"/>
        <label>2</label>
    </ligand>
</feature>
<keyword evidence="6 14" id="KW-0963">Cytoplasm</keyword>
<dbReference type="SFLD" id="SFLDG01065">
    <property type="entry name" value="anaerobic_coproporphyrinogen-I"/>
    <property type="match status" value="1"/>
</dbReference>
<evidence type="ECO:0000256" key="10">
    <source>
        <dbReference type="ARBA" id="ARBA00023004"/>
    </source>
</evidence>
<proteinExistence type="inferred from homology"/>
<name>A0A0D6N4E6_9PROT</name>
<evidence type="ECO:0000256" key="12">
    <source>
        <dbReference type="ARBA" id="ARBA00023244"/>
    </source>
</evidence>
<feature type="binding site" evidence="16">
    <location>
        <position position="67"/>
    </location>
    <ligand>
        <name>[4Fe-4S] cluster</name>
        <dbReference type="ChEBI" id="CHEBI:49883"/>
        <note>4Fe-4S-S-AdoMet</note>
    </ligand>
</feature>
<dbReference type="InterPro" id="IPR010723">
    <property type="entry name" value="HemN_C"/>
</dbReference>
<comment type="cofactor">
    <cofactor evidence="14 16">
        <name>[4Fe-4S] cluster</name>
        <dbReference type="ChEBI" id="CHEBI:49883"/>
    </cofactor>
    <text evidence="14 16">Binds 1 [4Fe-4S] cluster. The cluster is coordinated with 3 cysteines and an exchangeable S-adenosyl-L-methionine.</text>
</comment>
<dbReference type="CDD" id="cd01335">
    <property type="entry name" value="Radical_SAM"/>
    <property type="match status" value="1"/>
</dbReference>
<dbReference type="SUPFAM" id="SSF102114">
    <property type="entry name" value="Radical SAM enzymes"/>
    <property type="match status" value="1"/>
</dbReference>
<dbReference type="GO" id="GO:0004109">
    <property type="term" value="F:coproporphyrinogen oxidase activity"/>
    <property type="evidence" value="ECO:0007669"/>
    <property type="project" value="InterPro"/>
</dbReference>
<dbReference type="PROSITE" id="PS51918">
    <property type="entry name" value="RADICAL_SAM"/>
    <property type="match status" value="1"/>
</dbReference>
<evidence type="ECO:0000256" key="15">
    <source>
        <dbReference type="PIRSR" id="PIRSR000167-1"/>
    </source>
</evidence>
<comment type="subcellular location">
    <subcellularLocation>
        <location evidence="1 14">Cytoplasm</location>
    </subcellularLocation>
</comment>
<feature type="binding site" evidence="15">
    <location>
        <begin position="66"/>
        <end position="68"/>
    </location>
    <ligand>
        <name>S-adenosyl-L-methionine</name>
        <dbReference type="ChEBI" id="CHEBI:59789"/>
        <label>2</label>
    </ligand>
</feature>
<evidence type="ECO:0000313" key="19">
    <source>
        <dbReference type="EMBL" id="GEL58683.1"/>
    </source>
</evidence>
<feature type="binding site" evidence="16">
    <location>
        <position position="60"/>
    </location>
    <ligand>
        <name>[4Fe-4S] cluster</name>
        <dbReference type="ChEBI" id="CHEBI:49883"/>
        <note>4Fe-4S-S-AdoMet</note>
    </ligand>
</feature>
<reference evidence="19 21" key="2">
    <citation type="submission" date="2019-07" db="EMBL/GenBank/DDBJ databases">
        <title>Whole genome shotgun sequence of Acetobacter cibinongensis NBRC 16605.</title>
        <authorList>
            <person name="Hosoyama A."/>
            <person name="Uohara A."/>
            <person name="Ohji S."/>
            <person name="Ichikawa N."/>
        </authorList>
    </citation>
    <scope>NUCLEOTIDE SEQUENCE [LARGE SCALE GENOMIC DNA]</scope>
    <source>
        <strain evidence="19 21">NBRC 16605</strain>
    </source>
</reference>
<feature type="binding site" evidence="15">
    <location>
        <position position="144"/>
    </location>
    <ligand>
        <name>S-adenosyl-L-methionine</name>
        <dbReference type="ChEBI" id="CHEBI:59789"/>
        <label>1</label>
    </ligand>
</feature>
<dbReference type="Gene3D" id="3.20.20.70">
    <property type="entry name" value="Aldolase class I"/>
    <property type="match status" value="1"/>
</dbReference>
<evidence type="ECO:0000256" key="6">
    <source>
        <dbReference type="ARBA" id="ARBA00022490"/>
    </source>
</evidence>
<dbReference type="InterPro" id="IPR058240">
    <property type="entry name" value="rSAM_sf"/>
</dbReference>
<evidence type="ECO:0000313" key="21">
    <source>
        <dbReference type="Proteomes" id="UP000321891"/>
    </source>
</evidence>
<evidence type="ECO:0000256" key="1">
    <source>
        <dbReference type="ARBA" id="ARBA00004496"/>
    </source>
</evidence>
<dbReference type="InterPro" id="IPR013785">
    <property type="entry name" value="Aldolase_TIM"/>
</dbReference>
<comment type="pathway">
    <text evidence="2 14">Porphyrin-containing compound metabolism; protoporphyrin-IX biosynthesis; protoporphyrinogen-IX from coproporphyrinogen-III (AdoMet route): step 1/1.</text>
</comment>
<evidence type="ECO:0000256" key="9">
    <source>
        <dbReference type="ARBA" id="ARBA00023002"/>
    </source>
</evidence>
<dbReference type="Pfam" id="PF06969">
    <property type="entry name" value="HemN_C"/>
    <property type="match status" value="1"/>
</dbReference>
<comment type="caution">
    <text evidence="18">The sequence shown here is derived from an EMBL/GenBank/DDBJ whole genome shotgun (WGS) entry which is preliminary data.</text>
</comment>
<dbReference type="EMBL" id="BJVU01000003">
    <property type="protein sequence ID" value="GEL58683.1"/>
    <property type="molecule type" value="Genomic_DNA"/>
</dbReference>
<dbReference type="Proteomes" id="UP000032671">
    <property type="component" value="Unassembled WGS sequence"/>
</dbReference>
<feature type="binding site" evidence="15">
    <location>
        <position position="183"/>
    </location>
    <ligand>
        <name>S-adenosyl-L-methionine</name>
        <dbReference type="ChEBI" id="CHEBI:59789"/>
        <label>2</label>
    </ligand>
</feature>
<accession>A0A6N3SQH4</accession>
<evidence type="ECO:0000256" key="4">
    <source>
        <dbReference type="ARBA" id="ARBA00011245"/>
    </source>
</evidence>
<evidence type="ECO:0000313" key="20">
    <source>
        <dbReference type="Proteomes" id="UP000032671"/>
    </source>
</evidence>
<organism evidence="18 20">
    <name type="scientific">Acetobacter cibinongensis</name>
    <dbReference type="NCBI Taxonomy" id="146475"/>
    <lineage>
        <taxon>Bacteria</taxon>
        <taxon>Pseudomonadati</taxon>
        <taxon>Pseudomonadota</taxon>
        <taxon>Alphaproteobacteria</taxon>
        <taxon>Acetobacterales</taxon>
        <taxon>Acetobacteraceae</taxon>
        <taxon>Acetobacter</taxon>
    </lineage>
</organism>
<evidence type="ECO:0000313" key="18">
    <source>
        <dbReference type="EMBL" id="GAN60819.1"/>
    </source>
</evidence>
<dbReference type="InterPro" id="IPR006638">
    <property type="entry name" value="Elp3/MiaA/NifB-like_rSAM"/>
</dbReference>
<evidence type="ECO:0000259" key="17">
    <source>
        <dbReference type="PROSITE" id="PS51918"/>
    </source>
</evidence>
<keyword evidence="12 14" id="KW-0627">Porphyrin biosynthesis</keyword>
<dbReference type="InterPro" id="IPR004558">
    <property type="entry name" value="Coprogen_oxidase_HemN"/>
</dbReference>
<dbReference type="PANTHER" id="PTHR13932:SF6">
    <property type="entry name" value="OXYGEN-INDEPENDENT COPROPORPHYRINOGEN III OXIDASE"/>
    <property type="match status" value="1"/>
</dbReference>
<dbReference type="STRING" id="1231339.Abci_017_003"/>
<keyword evidence="9 14" id="KW-0560">Oxidoreductase</keyword>
<dbReference type="InterPro" id="IPR007197">
    <property type="entry name" value="rSAM"/>
</dbReference>
<evidence type="ECO:0000256" key="16">
    <source>
        <dbReference type="PIRSR" id="PIRSR000167-2"/>
    </source>
</evidence>
<dbReference type="EC" id="1.3.98.3" evidence="14"/>
<gene>
    <name evidence="19" type="primary">hemN</name>
    <name evidence="18" type="ORF">Abci_017_003</name>
    <name evidence="19" type="ORF">ACI01nite_12850</name>
</gene>
<feature type="domain" description="Radical SAM core" evidence="17">
    <location>
        <begin position="45"/>
        <end position="287"/>
    </location>
</feature>
<accession>A0A0D6N4E6</accession>
<evidence type="ECO:0000256" key="2">
    <source>
        <dbReference type="ARBA" id="ARBA00004785"/>
    </source>
</evidence>
<dbReference type="PANTHER" id="PTHR13932">
    <property type="entry name" value="COPROPORPHYRINIGEN III OXIDASE"/>
    <property type="match status" value="1"/>
</dbReference>
<sequence length="459" mass="50297">MGAASVSDLITRYGGNLPRYTSYPTAASFTEAVGPAQAEGWLRALPAEQPLSLYFHVPFCDELCRFCGCNTSVMRRDDGRQAYGDLLREELRRVVALIGSQRRVRHVQFGGGTPSTLPESALRQIMRSVRAMFHVEPNAECSMELDPRHVPQNYPALLGELGFTRISLGVQDLNEKVQEACGRHQSFEQTEACVSSVRAAGVSGINIDLIYGLPYQTEESVAETVRQIASLRPDRLAVFGYAHVPWKQKRQRLIPEASLPGPMERLAQRACMDVVLQKHGYVPVGLDHYALPDDALVKATSEGTLRRNFQGYTTDSADALIGMGASAISMLPGGYTQNITAVAPYVRALADSDHLPVARGVARTADDHLRGKVIERLMCDMGVDLAQMEAGLDVFTPELAELAPFVQDGLVTVTGAKVQMTEKGRPFVRNVAALFDTHRKTLAQASVGRPDQQRFSRAI</sequence>
<feature type="binding site" evidence="16">
    <location>
        <position position="64"/>
    </location>
    <ligand>
        <name>[4Fe-4S] cluster</name>
        <dbReference type="ChEBI" id="CHEBI:49883"/>
        <note>4Fe-4S-S-AdoMet</note>
    </ligand>
</feature>
<evidence type="ECO:0000256" key="5">
    <source>
        <dbReference type="ARBA" id="ARBA00022485"/>
    </source>
</evidence>
<feature type="binding site" evidence="15">
    <location>
        <begin position="112"/>
        <end position="113"/>
    </location>
    <ligand>
        <name>S-adenosyl-L-methionine</name>
        <dbReference type="ChEBI" id="CHEBI:59789"/>
        <label>2</label>
    </ligand>
</feature>
<evidence type="ECO:0000256" key="7">
    <source>
        <dbReference type="ARBA" id="ARBA00022691"/>
    </source>
</evidence>
<dbReference type="GO" id="GO:0051989">
    <property type="term" value="F:coproporphyrinogen dehydrogenase activity"/>
    <property type="evidence" value="ECO:0007669"/>
    <property type="project" value="UniProtKB-EC"/>
</dbReference>
<dbReference type="RefSeq" id="WP_048838882.1">
    <property type="nucleotide sequence ID" value="NZ_BAMV01000017.1"/>
</dbReference>
<feature type="binding site" evidence="15">
    <location>
        <position position="242"/>
    </location>
    <ligand>
        <name>S-adenosyl-L-methionine</name>
        <dbReference type="ChEBI" id="CHEBI:59789"/>
        <label>2</label>
    </ligand>
</feature>
<feature type="binding site" evidence="15">
    <location>
        <position position="54"/>
    </location>
    <ligand>
        <name>S-adenosyl-L-methionine</name>
        <dbReference type="ChEBI" id="CHEBI:59789"/>
        <label>1</label>
    </ligand>
</feature>
<dbReference type="GO" id="GO:0051539">
    <property type="term" value="F:4 iron, 4 sulfur cluster binding"/>
    <property type="evidence" value="ECO:0007669"/>
    <property type="project" value="UniProtKB-KW"/>
</dbReference>
<feature type="binding site" evidence="15">
    <location>
        <position position="111"/>
    </location>
    <ligand>
        <name>S-adenosyl-L-methionine</name>
        <dbReference type="ChEBI" id="CHEBI:59789"/>
        <label>1</label>
    </ligand>
</feature>
<comment type="subunit">
    <text evidence="4">Monomer.</text>
</comment>
<dbReference type="SFLD" id="SFLDS00029">
    <property type="entry name" value="Radical_SAM"/>
    <property type="match status" value="1"/>
</dbReference>
<dbReference type="AlphaFoldDB" id="A0A0D6N4E6"/>
<dbReference type="Pfam" id="PF04055">
    <property type="entry name" value="Radical_SAM"/>
    <property type="match status" value="1"/>
</dbReference>
<evidence type="ECO:0000256" key="8">
    <source>
        <dbReference type="ARBA" id="ARBA00022723"/>
    </source>
</evidence>